<dbReference type="Proteomes" id="UP001233999">
    <property type="component" value="Unassembled WGS sequence"/>
</dbReference>
<dbReference type="GO" id="GO:0099518">
    <property type="term" value="P:vesicle cytoskeletal trafficking"/>
    <property type="evidence" value="ECO:0007669"/>
    <property type="project" value="TreeGrafter"/>
</dbReference>
<sequence length="327" mass="36149">MAEGGSGSSDFLGQYRAISNKLKKRFLRKPNVTEASEQFGRLALQCERDEVPQYAGMCWTAAARCENSLGNVSGEAWNLLRAGRQYLKAEISAYNLGCPSPGGEHVQAAVSSYAQAESRWQQQHVQDQPLPGNHLSQSPLSAGLALELGQALRVDLDRVAEASTQFRHAADLQRNCPLERLNSLGLLATCKIELGDYDGALNVFNEMVLIMERCGDPPIGVYLRVLNRCEITRVLLLLILQPTPQRLALAPDLARVLEKYAWAEDGKVPVCYLTEDQFLLLQSLVMACQSQDIESLCSLEADLWCHLTSEQKDLLRTLVKQMSGGTK</sequence>
<proteinExistence type="predicted"/>
<evidence type="ECO:0008006" key="3">
    <source>
        <dbReference type="Google" id="ProtNLM"/>
    </source>
</evidence>
<evidence type="ECO:0000313" key="2">
    <source>
        <dbReference type="Proteomes" id="UP001233999"/>
    </source>
</evidence>
<accession>A0AAD7ZZ69</accession>
<reference evidence="1" key="1">
    <citation type="journal article" date="2023" name="IScience">
        <title>Live-bearing cockroach genome reveals convergent evolutionary mechanisms linked to viviparity in insects and beyond.</title>
        <authorList>
            <person name="Fouks B."/>
            <person name="Harrison M.C."/>
            <person name="Mikhailova A.A."/>
            <person name="Marchal E."/>
            <person name="English S."/>
            <person name="Carruthers M."/>
            <person name="Jennings E.C."/>
            <person name="Chiamaka E.L."/>
            <person name="Frigard R.A."/>
            <person name="Pippel M."/>
            <person name="Attardo G.M."/>
            <person name="Benoit J.B."/>
            <person name="Bornberg-Bauer E."/>
            <person name="Tobe S.S."/>
        </authorList>
    </citation>
    <scope>NUCLEOTIDE SEQUENCE</scope>
    <source>
        <strain evidence="1">Stay&amp;Tobe</strain>
    </source>
</reference>
<dbReference type="GO" id="GO:0005769">
    <property type="term" value="C:early endosome"/>
    <property type="evidence" value="ECO:0007669"/>
    <property type="project" value="TreeGrafter"/>
</dbReference>
<gene>
    <name evidence="1" type="ORF">L9F63_017323</name>
</gene>
<evidence type="ECO:0000313" key="1">
    <source>
        <dbReference type="EMBL" id="KAJ9589462.1"/>
    </source>
</evidence>
<dbReference type="InterPro" id="IPR011990">
    <property type="entry name" value="TPR-like_helical_dom_sf"/>
</dbReference>
<reference evidence="1" key="2">
    <citation type="submission" date="2023-05" db="EMBL/GenBank/DDBJ databases">
        <authorList>
            <person name="Fouks B."/>
        </authorList>
    </citation>
    <scope>NUCLEOTIDE SEQUENCE</scope>
    <source>
        <strain evidence="1">Stay&amp;Tobe</strain>
        <tissue evidence="1">Testes</tissue>
    </source>
</reference>
<name>A0AAD7ZZ69_DIPPU</name>
<dbReference type="AlphaFoldDB" id="A0AAD7ZZ69"/>
<dbReference type="SUPFAM" id="SSF48452">
    <property type="entry name" value="TPR-like"/>
    <property type="match status" value="1"/>
</dbReference>
<dbReference type="InterPro" id="IPR039494">
    <property type="entry name" value="F8A"/>
</dbReference>
<keyword evidence="2" id="KW-1185">Reference proteome</keyword>
<comment type="caution">
    <text evidence="1">The sequence shown here is derived from an EMBL/GenBank/DDBJ whole genome shotgun (WGS) entry which is preliminary data.</text>
</comment>
<organism evidence="1 2">
    <name type="scientific">Diploptera punctata</name>
    <name type="common">Pacific beetle cockroach</name>
    <dbReference type="NCBI Taxonomy" id="6984"/>
    <lineage>
        <taxon>Eukaryota</taxon>
        <taxon>Metazoa</taxon>
        <taxon>Ecdysozoa</taxon>
        <taxon>Arthropoda</taxon>
        <taxon>Hexapoda</taxon>
        <taxon>Insecta</taxon>
        <taxon>Pterygota</taxon>
        <taxon>Neoptera</taxon>
        <taxon>Polyneoptera</taxon>
        <taxon>Dictyoptera</taxon>
        <taxon>Blattodea</taxon>
        <taxon>Blaberoidea</taxon>
        <taxon>Blaberidae</taxon>
        <taxon>Diplopterinae</taxon>
        <taxon>Diploptera</taxon>
    </lineage>
</organism>
<dbReference type="Gene3D" id="1.25.40.10">
    <property type="entry name" value="Tetratricopeptide repeat domain"/>
    <property type="match status" value="1"/>
</dbReference>
<protein>
    <recommendedName>
        <fullName evidence="3">Factor VIII intron 22 protein</fullName>
    </recommendedName>
</protein>
<dbReference type="PANTHER" id="PTHR16797">
    <property type="entry name" value="FACTOR VIII-ASSOCIATED GENE 1"/>
    <property type="match status" value="1"/>
</dbReference>
<dbReference type="PANTHER" id="PTHR16797:SF4">
    <property type="entry name" value="40-KDA HUNTINGTIN-ASSOCIATED PROTEIN"/>
    <property type="match status" value="1"/>
</dbReference>
<dbReference type="EMBL" id="JASPKZ010004938">
    <property type="protein sequence ID" value="KAJ9589462.1"/>
    <property type="molecule type" value="Genomic_DNA"/>
</dbReference>